<dbReference type="GO" id="GO:0005886">
    <property type="term" value="C:plasma membrane"/>
    <property type="evidence" value="ECO:0007669"/>
    <property type="project" value="TreeGrafter"/>
</dbReference>
<feature type="transmembrane region" description="Helical" evidence="6">
    <location>
        <begin position="156"/>
        <end position="176"/>
    </location>
</feature>
<protein>
    <recommendedName>
        <fullName evidence="8">Rod shape-determining protein RodA</fullName>
    </recommendedName>
</protein>
<feature type="transmembrane region" description="Helical" evidence="6">
    <location>
        <begin position="24"/>
        <end position="51"/>
    </location>
</feature>
<keyword evidence="3" id="KW-0133">Cell shape</keyword>
<evidence type="ECO:0000256" key="6">
    <source>
        <dbReference type="SAM" id="Phobius"/>
    </source>
</evidence>
<keyword evidence="4 6" id="KW-1133">Transmembrane helix</keyword>
<evidence type="ECO:0000256" key="1">
    <source>
        <dbReference type="ARBA" id="ARBA00004141"/>
    </source>
</evidence>
<dbReference type="PANTHER" id="PTHR30474:SF1">
    <property type="entry name" value="PEPTIDOGLYCAN GLYCOSYLTRANSFERASE MRDB"/>
    <property type="match status" value="1"/>
</dbReference>
<proteinExistence type="predicted"/>
<dbReference type="GO" id="GO:0051301">
    <property type="term" value="P:cell division"/>
    <property type="evidence" value="ECO:0007669"/>
    <property type="project" value="InterPro"/>
</dbReference>
<dbReference type="GO" id="GO:0008360">
    <property type="term" value="P:regulation of cell shape"/>
    <property type="evidence" value="ECO:0007669"/>
    <property type="project" value="UniProtKB-KW"/>
</dbReference>
<reference evidence="7" key="1">
    <citation type="submission" date="2018-05" db="EMBL/GenBank/DDBJ databases">
        <authorList>
            <person name="Lanie J.A."/>
            <person name="Ng W.-L."/>
            <person name="Kazmierczak K.M."/>
            <person name="Andrzejewski T.M."/>
            <person name="Davidsen T.M."/>
            <person name="Wayne K.J."/>
            <person name="Tettelin H."/>
            <person name="Glass J.I."/>
            <person name="Rusch D."/>
            <person name="Podicherti R."/>
            <person name="Tsui H.-C.T."/>
            <person name="Winkler M.E."/>
        </authorList>
    </citation>
    <scope>NUCLEOTIDE SEQUENCE</scope>
</reference>
<evidence type="ECO:0000256" key="2">
    <source>
        <dbReference type="ARBA" id="ARBA00022692"/>
    </source>
</evidence>
<gene>
    <name evidence="7" type="ORF">METZ01_LOCUS196558</name>
</gene>
<keyword evidence="5 6" id="KW-0472">Membrane</keyword>
<feature type="transmembrane region" description="Helical" evidence="6">
    <location>
        <begin position="220"/>
        <end position="241"/>
    </location>
</feature>
<dbReference type="Pfam" id="PF01098">
    <property type="entry name" value="FTSW_RODA_SPOVE"/>
    <property type="match status" value="1"/>
</dbReference>
<dbReference type="AlphaFoldDB" id="A0A382E0M6"/>
<organism evidence="7">
    <name type="scientific">marine metagenome</name>
    <dbReference type="NCBI Taxonomy" id="408172"/>
    <lineage>
        <taxon>unclassified sequences</taxon>
        <taxon>metagenomes</taxon>
        <taxon>ecological metagenomes</taxon>
    </lineage>
</organism>
<dbReference type="InterPro" id="IPR001182">
    <property type="entry name" value="FtsW/RodA"/>
</dbReference>
<evidence type="ECO:0008006" key="8">
    <source>
        <dbReference type="Google" id="ProtNLM"/>
    </source>
</evidence>
<keyword evidence="2 6" id="KW-0812">Transmembrane</keyword>
<feature type="transmembrane region" description="Helical" evidence="6">
    <location>
        <begin position="63"/>
        <end position="84"/>
    </location>
</feature>
<dbReference type="GO" id="GO:0032153">
    <property type="term" value="C:cell division site"/>
    <property type="evidence" value="ECO:0007669"/>
    <property type="project" value="TreeGrafter"/>
</dbReference>
<dbReference type="EMBL" id="UINC01041858">
    <property type="protein sequence ID" value="SVB43704.1"/>
    <property type="molecule type" value="Genomic_DNA"/>
</dbReference>
<evidence type="ECO:0000256" key="4">
    <source>
        <dbReference type="ARBA" id="ARBA00022989"/>
    </source>
</evidence>
<feature type="non-terminal residue" evidence="7">
    <location>
        <position position="1"/>
    </location>
</feature>
<dbReference type="GO" id="GO:0015648">
    <property type="term" value="F:lipid-linked peptidoglycan transporter activity"/>
    <property type="evidence" value="ECO:0007669"/>
    <property type="project" value="TreeGrafter"/>
</dbReference>
<dbReference type="PANTHER" id="PTHR30474">
    <property type="entry name" value="CELL CYCLE PROTEIN"/>
    <property type="match status" value="1"/>
</dbReference>
<comment type="subcellular location">
    <subcellularLocation>
        <location evidence="1">Membrane</location>
        <topology evidence="1">Multi-pass membrane protein</topology>
    </subcellularLocation>
</comment>
<evidence type="ECO:0000256" key="3">
    <source>
        <dbReference type="ARBA" id="ARBA00022960"/>
    </source>
</evidence>
<name>A0A382E0M6_9ZZZZ</name>
<accession>A0A382E0M6</accession>
<evidence type="ECO:0000256" key="5">
    <source>
        <dbReference type="ARBA" id="ARBA00023136"/>
    </source>
</evidence>
<sequence length="249" mass="27324">DLGTAIILLTPILPMLYWVGARPFHLFILVAPVLSIATAFHTISFSVWAILMGSALYLTQPRLFFGVMFYFGNIFLGLLSPFLWNSLRPYQQKRILTLFNPELDPLGAAYQTIQSKVAIGSGGFFGKGLGSGTQTHLKFLPVQESDFIVSVIGEEFGFITISIMLIIFSLFILKIVKLAFLAKERFPGLVLIGIGTIFMAHVFVNTAMSTGMIPVKGLPLPFISAGGSFLLSCFIMIGLIIKMSDESIE</sequence>
<evidence type="ECO:0000313" key="7">
    <source>
        <dbReference type="EMBL" id="SVB43704.1"/>
    </source>
</evidence>
<feature type="transmembrane region" description="Helical" evidence="6">
    <location>
        <begin position="188"/>
        <end position="208"/>
    </location>
</feature>